<reference evidence="5" key="2">
    <citation type="submission" date="2004-02" db="EMBL/GenBank/DDBJ databases">
        <authorList>
            <consortium name="Genoscope"/>
            <consortium name="Whitehead Institute Centre for Genome Research"/>
        </authorList>
    </citation>
    <scope>NUCLEOTIDE SEQUENCE</scope>
</reference>
<dbReference type="KEGG" id="tng:GSTEN00020718G001"/>
<feature type="region of interest" description="Disordered" evidence="4">
    <location>
        <begin position="302"/>
        <end position="326"/>
    </location>
</feature>
<organism evidence="5">
    <name type="scientific">Tetraodon nigroviridis</name>
    <name type="common">Spotted green pufferfish</name>
    <name type="synonym">Chelonodon nigroviridis</name>
    <dbReference type="NCBI Taxonomy" id="99883"/>
    <lineage>
        <taxon>Eukaryota</taxon>
        <taxon>Metazoa</taxon>
        <taxon>Chordata</taxon>
        <taxon>Craniata</taxon>
        <taxon>Vertebrata</taxon>
        <taxon>Euteleostomi</taxon>
        <taxon>Actinopterygii</taxon>
        <taxon>Neopterygii</taxon>
        <taxon>Teleostei</taxon>
        <taxon>Neoteleostei</taxon>
        <taxon>Acanthomorphata</taxon>
        <taxon>Eupercaria</taxon>
        <taxon>Tetraodontiformes</taxon>
        <taxon>Tetradontoidea</taxon>
        <taxon>Tetraodontidae</taxon>
        <taxon>Tetraodon</taxon>
    </lineage>
</organism>
<gene>
    <name evidence="5" type="ORF">GSTENG00020718001</name>
</gene>
<reference evidence="5" key="1">
    <citation type="journal article" date="2004" name="Nature">
        <title>Genome duplication in the teleost fish Tetraodon nigroviridis reveals the early vertebrate proto-karyotype.</title>
        <authorList>
            <person name="Jaillon O."/>
            <person name="Aury J.-M."/>
            <person name="Brunet F."/>
            <person name="Petit J.-L."/>
            <person name="Stange-Thomann N."/>
            <person name="Mauceli E."/>
            <person name="Bouneau L."/>
            <person name="Fischer C."/>
            <person name="Ozouf-Costaz C."/>
            <person name="Bernot A."/>
            <person name="Nicaud S."/>
            <person name="Jaffe D."/>
            <person name="Fisher S."/>
            <person name="Lutfalla G."/>
            <person name="Dossat C."/>
            <person name="Segurens B."/>
            <person name="Dasilva C."/>
            <person name="Salanoubat M."/>
            <person name="Levy M."/>
            <person name="Boudet N."/>
            <person name="Castellano S."/>
            <person name="Anthouard V."/>
            <person name="Jubin C."/>
            <person name="Castelli V."/>
            <person name="Katinka M."/>
            <person name="Vacherie B."/>
            <person name="Biemont C."/>
            <person name="Skalli Z."/>
            <person name="Cattolico L."/>
            <person name="Poulain J."/>
            <person name="De Berardinis V."/>
            <person name="Cruaud C."/>
            <person name="Duprat S."/>
            <person name="Brottier P."/>
            <person name="Coutanceau J.-P."/>
            <person name="Gouzy J."/>
            <person name="Parra G."/>
            <person name="Lardier G."/>
            <person name="Chapple C."/>
            <person name="McKernan K.J."/>
            <person name="McEwan P."/>
            <person name="Bosak S."/>
            <person name="Kellis M."/>
            <person name="Volff J.-N."/>
            <person name="Guigo R."/>
            <person name="Zody M.C."/>
            <person name="Mesirov J."/>
            <person name="Lindblad-Toh K."/>
            <person name="Birren B."/>
            <person name="Nusbaum C."/>
            <person name="Kahn D."/>
            <person name="Robinson-Rechavi M."/>
            <person name="Laudet V."/>
            <person name="Schachter V."/>
            <person name="Quetier F."/>
            <person name="Saurin W."/>
            <person name="Scarpelli C."/>
            <person name="Wincker P."/>
            <person name="Lander E.S."/>
            <person name="Weissenbach J."/>
            <person name="Roest Crollius H."/>
        </authorList>
    </citation>
    <scope>NUCLEOTIDE SEQUENCE [LARGE SCALE GENOMIC DNA]</scope>
</reference>
<dbReference type="SUPFAM" id="SSF103506">
    <property type="entry name" value="Mitochondrial carrier"/>
    <property type="match status" value="1"/>
</dbReference>
<proteinExistence type="predicted"/>
<feature type="region of interest" description="Disordered" evidence="4">
    <location>
        <begin position="341"/>
        <end position="369"/>
    </location>
</feature>
<comment type="caution">
    <text evidence="5">The sequence shown here is derived from an EMBL/GenBank/DDBJ whole genome shotgun (WGS) entry which is preliminary data.</text>
</comment>
<evidence type="ECO:0000256" key="4">
    <source>
        <dbReference type="SAM" id="MobiDB-lite"/>
    </source>
</evidence>
<dbReference type="EMBL" id="CAAE01014660">
    <property type="protein sequence ID" value="CAG01824.1"/>
    <property type="molecule type" value="Genomic_DNA"/>
</dbReference>
<accession>Q4SC08</accession>
<name>Q4SC08_TETNG</name>
<feature type="compositionally biased region" description="Basic residues" evidence="4">
    <location>
        <begin position="254"/>
        <end position="265"/>
    </location>
</feature>
<feature type="compositionally biased region" description="Basic and acidic residues" evidence="4">
    <location>
        <begin position="108"/>
        <end position="121"/>
    </location>
</feature>
<dbReference type="InterPro" id="IPR023395">
    <property type="entry name" value="MCP_dom_sf"/>
</dbReference>
<feature type="region of interest" description="Disordered" evidence="4">
    <location>
        <begin position="243"/>
        <end position="265"/>
    </location>
</feature>
<comment type="subcellular location">
    <subcellularLocation>
        <location evidence="1">Membrane</location>
    </subcellularLocation>
</comment>
<keyword evidence="3" id="KW-0472">Membrane</keyword>
<dbReference type="AlphaFoldDB" id="Q4SC08"/>
<evidence type="ECO:0000313" key="5">
    <source>
        <dbReference type="EMBL" id="CAG01824.1"/>
    </source>
</evidence>
<evidence type="ECO:0000256" key="3">
    <source>
        <dbReference type="ARBA" id="ARBA00023136"/>
    </source>
</evidence>
<protein>
    <submittedName>
        <fullName evidence="5">(spotted green pufferfish) hypothetical protein</fullName>
    </submittedName>
</protein>
<feature type="region of interest" description="Disordered" evidence="4">
    <location>
        <begin position="94"/>
        <end position="134"/>
    </location>
</feature>
<evidence type="ECO:0000256" key="2">
    <source>
        <dbReference type="ARBA" id="ARBA00022692"/>
    </source>
</evidence>
<sequence>AMDFVAGCIGGAAGVLVGHPFDTVKVRRKDWCLNQWVPIPCLCFRAMVSSFLCFLGETAGPEHRQASLSWDVSLFPVYRSPGVDAGSLQRHRIAHDGPNVHQRHRVRRAGERHAAAGEGHSHQPVPGRRGRGSHPVRHLLPHGTGQNPHADAGNRGEEVHQEALQELPGLPDAHLQAGGCAGGEQRHGDHADPGDPRLRLLLLDLRRADAQPGLRLRRPLHDPQAALRGRHGGDRLLAVHVPRGRDQVPTSGGRRGRSQPVQRHRRLRAAERGAGGLHGVHTRPHLHAAAGLPRQRRHLRHRHPGAHVRQRGAAGAHKLRGGAAAEPPRADAAAAFQPVTSAGFKPQPGHFGRAWEDGNQRPGQQPFPI</sequence>
<keyword evidence="2" id="KW-0812">Transmembrane</keyword>
<evidence type="ECO:0000256" key="1">
    <source>
        <dbReference type="ARBA" id="ARBA00004370"/>
    </source>
</evidence>
<feature type="non-terminal residue" evidence="5">
    <location>
        <position position="369"/>
    </location>
</feature>
<dbReference type="GO" id="GO:0016020">
    <property type="term" value="C:membrane"/>
    <property type="evidence" value="ECO:0007669"/>
    <property type="project" value="UniProtKB-SubCell"/>
</dbReference>